<dbReference type="Pfam" id="PF09924">
    <property type="entry name" value="LPG_synthase_C"/>
    <property type="match status" value="1"/>
</dbReference>
<comment type="caution">
    <text evidence="7">The sequence shown here is derived from an EMBL/GenBank/DDBJ whole genome shotgun (WGS) entry which is preliminary data.</text>
</comment>
<dbReference type="RefSeq" id="WP_183600071.1">
    <property type="nucleotide sequence ID" value="NZ_JACHXK010000004.1"/>
</dbReference>
<keyword evidence="4" id="KW-1133">Transmembrane helix</keyword>
<accession>A0A7W5AWS8</accession>
<sequence length="366" mass="41216">MITNIDAERLEHFLHAYGHNAHTHLYFMGDKQFFWEAEGFALIVYRKAGNRRIVLGDPIGEAEAVLRVIDQFIRKCRSERSVPVFYQVKAAGLALYERYGLQSVKLGEEAQINLPSFHTAGKAWLKLRTRLNKFERNGHRFEVIQPPFSTELLQELADISDEWLGKRKEKSFSVGAFSLDYANRFPVSLLRSPDGRIDAFASLGGDHVSEPGRNPDALPRRLTVDLMRHRAGSAHGTMDVLFLLLFAWGKEQGYEVCSLGMAPLAGACESKLARLIYKYGNKLYNFKGLYEYKNKFAPVWEDVYLVAPAASMPITVLQLALVINGFGQGKAAARSKSLRDLLPRVSKDATTNCPLVQLTESQHVHD</sequence>
<organism evidence="7 8">
    <name type="scientific">Paenibacillus phyllosphaerae</name>
    <dbReference type="NCBI Taxonomy" id="274593"/>
    <lineage>
        <taxon>Bacteria</taxon>
        <taxon>Bacillati</taxon>
        <taxon>Bacillota</taxon>
        <taxon>Bacilli</taxon>
        <taxon>Bacillales</taxon>
        <taxon>Paenibacillaceae</taxon>
        <taxon>Paenibacillus</taxon>
    </lineage>
</organism>
<feature type="domain" description="Phosphatidylglycerol lysyltransferase C-terminal" evidence="6">
    <location>
        <begin position="14"/>
        <end position="306"/>
    </location>
</feature>
<comment type="subcellular location">
    <subcellularLocation>
        <location evidence="1">Cell membrane</location>
        <topology evidence="1">Multi-pass membrane protein</topology>
    </subcellularLocation>
</comment>
<gene>
    <name evidence="7" type="ORF">FHS18_002307</name>
</gene>
<evidence type="ECO:0000256" key="4">
    <source>
        <dbReference type="ARBA" id="ARBA00022989"/>
    </source>
</evidence>
<dbReference type="InterPro" id="IPR016181">
    <property type="entry name" value="Acyl_CoA_acyltransferase"/>
</dbReference>
<proteinExistence type="predicted"/>
<dbReference type="InterPro" id="IPR051211">
    <property type="entry name" value="PG_lysyltransferase"/>
</dbReference>
<keyword evidence="2" id="KW-1003">Cell membrane</keyword>
<keyword evidence="3" id="KW-0812">Transmembrane</keyword>
<keyword evidence="5" id="KW-0472">Membrane</keyword>
<evidence type="ECO:0000313" key="7">
    <source>
        <dbReference type="EMBL" id="MBB3110240.1"/>
    </source>
</evidence>
<dbReference type="EC" id="2.3.2.3" evidence="7"/>
<dbReference type="PANTHER" id="PTHR34697:SF2">
    <property type="entry name" value="PHOSPHATIDYLGLYCEROL LYSYLTRANSFERASE"/>
    <property type="match status" value="1"/>
</dbReference>
<dbReference type="Proteomes" id="UP000570361">
    <property type="component" value="Unassembled WGS sequence"/>
</dbReference>
<dbReference type="SUPFAM" id="SSF55729">
    <property type="entry name" value="Acyl-CoA N-acyltransferases (Nat)"/>
    <property type="match status" value="1"/>
</dbReference>
<evidence type="ECO:0000313" key="8">
    <source>
        <dbReference type="Proteomes" id="UP000570361"/>
    </source>
</evidence>
<reference evidence="7 8" key="1">
    <citation type="submission" date="2020-08" db="EMBL/GenBank/DDBJ databases">
        <title>Genomic Encyclopedia of Type Strains, Phase III (KMG-III): the genomes of soil and plant-associated and newly described type strains.</title>
        <authorList>
            <person name="Whitman W."/>
        </authorList>
    </citation>
    <scope>NUCLEOTIDE SEQUENCE [LARGE SCALE GENOMIC DNA]</scope>
    <source>
        <strain evidence="7 8">CECT 5862</strain>
    </source>
</reference>
<evidence type="ECO:0000256" key="2">
    <source>
        <dbReference type="ARBA" id="ARBA00022475"/>
    </source>
</evidence>
<dbReference type="InterPro" id="IPR024320">
    <property type="entry name" value="LPG_synthase_C"/>
</dbReference>
<dbReference type="GO" id="GO:0005886">
    <property type="term" value="C:plasma membrane"/>
    <property type="evidence" value="ECO:0007669"/>
    <property type="project" value="UniProtKB-SubCell"/>
</dbReference>
<dbReference type="PANTHER" id="PTHR34697">
    <property type="entry name" value="PHOSPHATIDYLGLYCEROL LYSYLTRANSFERASE"/>
    <property type="match status" value="1"/>
</dbReference>
<protein>
    <submittedName>
        <fullName evidence="7">Phosphatidylglycerol lysyltransferase</fullName>
        <ecNumber evidence="7">2.3.2.3</ecNumber>
    </submittedName>
</protein>
<dbReference type="GO" id="GO:0050071">
    <property type="term" value="F:phosphatidylglycerol lysyltransferase activity"/>
    <property type="evidence" value="ECO:0007669"/>
    <property type="project" value="UniProtKB-EC"/>
</dbReference>
<keyword evidence="8" id="KW-1185">Reference proteome</keyword>
<evidence type="ECO:0000256" key="3">
    <source>
        <dbReference type="ARBA" id="ARBA00022692"/>
    </source>
</evidence>
<keyword evidence="7" id="KW-0808">Transferase</keyword>
<evidence type="ECO:0000256" key="1">
    <source>
        <dbReference type="ARBA" id="ARBA00004651"/>
    </source>
</evidence>
<evidence type="ECO:0000259" key="6">
    <source>
        <dbReference type="Pfam" id="PF09924"/>
    </source>
</evidence>
<name>A0A7W5AWS8_9BACL</name>
<dbReference type="GO" id="GO:0055091">
    <property type="term" value="P:phospholipid homeostasis"/>
    <property type="evidence" value="ECO:0007669"/>
    <property type="project" value="TreeGrafter"/>
</dbReference>
<dbReference type="EMBL" id="JACHXK010000004">
    <property type="protein sequence ID" value="MBB3110240.1"/>
    <property type="molecule type" value="Genomic_DNA"/>
</dbReference>
<dbReference type="AlphaFoldDB" id="A0A7W5AWS8"/>
<keyword evidence="7" id="KW-0012">Acyltransferase</keyword>
<evidence type="ECO:0000256" key="5">
    <source>
        <dbReference type="ARBA" id="ARBA00023136"/>
    </source>
</evidence>